<dbReference type="PANTHER" id="PTHR33841:SF1">
    <property type="entry name" value="DNA METHYLTRANSFERASE A"/>
    <property type="match status" value="1"/>
</dbReference>
<sequence length="1550" mass="172550">MPSTARQFDQFYTAPDVAKHLYSIVKQVIGARSMSKYRWLEPAAGAGAFYSRMPEGRIGLDIAPVPGVKGVKTADFLTWTPPAKPKDNRPLAVLTNPPFGKNSSMAVAFVNHAVAIGAHYVAVVVPRTFEKVGFWKRLDKHLHLVHQEAMVPESFVFEGSPYAVPCVFQVWQYRDEQRPIVDLPTKHADFEFLHHRNRDQADFAFQRIGAKAGKVKVLGGQSAARNANNWIRAKDRSASGIAVVRARFEAADWDAVKHCTAGNPSIAKTEIVALYSAASVTIMRATLPVAPTVSVYDKIKALEGAGMPYEDRKKTGVVYTPVEVARSMIRLARIQPTDKVWEPACGRGVFLFALVEHLVGERGLTYEQAARWSEGHVFSQDIDPVAISDLRKLWHDYFAGRGVKSNLGKNLRVADSLFSSCKMRFDLAIGNPPYLGGASMDKELRGQLKERFESLYKGNGDMYFAFVERALEQADRTCLLVPPSWMTAVGAKRLRALLKPKLRAVVDFGTRQLFGKEVFTMASIMVTGSDTHAPLLHRVGLPEEGNTPWSVWFRDDKVLTDKLTFQRDRIERLMHDEVLSDLMTANIGVLTGNNWCYRVSGPVVDGRVAFQASPIKAKKKAKVTDQKFLDTVFSAPAEMAPRYLKMTRVKTRDQALTEQHRLLCPYDDQWQVVQEQSMDTGMAKWFEAVRPDLEARKLSSKAAFYKYKSRQALVDLPLDEQVILVPYILPQGQAFAPVVVTAREVGGRFVVGSGYMLRLKDARDLDRVLEILRSPRMAKWLAQEGALKKGDYRSFSARVLREMPTGVKPIEVVEPLPAVLIPALSSRLSVIEKLVGVDRVVMASPAFRDARNVFTEAAAKADTQAIALVVPPSWDRASMHNRLDRGFGLVHSEALDDVLREGKKVRALLQVWKRRAPDRKRVFPPKTNDFAFVGAPTADFALRRVGKAAGKVLDVASTMSPLSHMFIRATDRNGVQAMRDTFRAIDWAPVKAKCGVIPSINRGDVVGAYKAVKDSREVAVFNEIKAMERSRVPADQRSAHGVFYTPPPVAASMIRMARIQEVDFVLEPSCGRGVFFFATALHFINERGWTYEKTARWAEMHLFGADLCQEALDDLATLWTAFFAKQGVGSCIKHNLLCGDSIFAGWSHRTFDVVIGNPPYVAWPNIDADDKTRLRTLPVCAKGQPDLYYAFMSRALTMAPRSCLIVPHAWLRTDSAKVLRDEVKPRLRALVDFGNRMVFGDDVNTTASIVLCGTPTLVPILHRTSLPEEDGTWSVIYRNDPNLADQWVFDSPFVKVPGAETLGDLAHVHAPLTTGNDHAYKVAITGQAGHGRVGFQGERRKFRGTGEFSGPIFSAPKSLVPPFLRLTQYKTIQDVLDERCRLLCPYDTNGTVIPAADLDAGALAYLETRRAMLDARHGRSSRQPFYAVNSTSGVMDFAPDQPLILIPDRIREAINPIVVTASELGGRFAFISGYVIEPKNPSEVDRIVGLLKSQDVTDWIGTFAKDIPSKNLDLPPWHWMTAEKVRNVPTVFLRKEVIANDVQTEEVGIA</sequence>
<dbReference type="SUPFAM" id="SSF53335">
    <property type="entry name" value="S-adenosyl-L-methionine-dependent methyltransferases"/>
    <property type="match status" value="3"/>
</dbReference>
<dbReference type="Proteomes" id="UP001082899">
    <property type="component" value="Unassembled WGS sequence"/>
</dbReference>
<evidence type="ECO:0000256" key="4">
    <source>
        <dbReference type="ARBA" id="ARBA00022691"/>
    </source>
</evidence>
<dbReference type="InterPro" id="IPR011639">
    <property type="entry name" value="MethylTrfase_TaqI-like_dom"/>
</dbReference>
<dbReference type="Pfam" id="PF07669">
    <property type="entry name" value="Eco57I"/>
    <property type="match status" value="2"/>
</dbReference>
<evidence type="ECO:0000313" key="8">
    <source>
        <dbReference type="Proteomes" id="UP001082899"/>
    </source>
</evidence>
<dbReference type="EC" id="2.1.1.72" evidence="1"/>
<keyword evidence="8" id="KW-1185">Reference proteome</keyword>
<evidence type="ECO:0000256" key="5">
    <source>
        <dbReference type="ARBA" id="ARBA00047942"/>
    </source>
</evidence>
<dbReference type="InterPro" id="IPR002052">
    <property type="entry name" value="DNA_methylase_N6_adenine_CS"/>
</dbReference>
<evidence type="ECO:0000256" key="3">
    <source>
        <dbReference type="ARBA" id="ARBA00022679"/>
    </source>
</evidence>
<gene>
    <name evidence="7" type="ORF">OVY01_22520</name>
</gene>
<name>A0ABT3ZTX9_9BURK</name>
<dbReference type="InterPro" id="IPR050953">
    <property type="entry name" value="N4_N6_ade-DNA_methylase"/>
</dbReference>
<dbReference type="PANTHER" id="PTHR33841">
    <property type="entry name" value="DNA METHYLTRANSFERASE YEEA-RELATED"/>
    <property type="match status" value="1"/>
</dbReference>
<comment type="catalytic activity">
    <reaction evidence="5">
        <text>a 2'-deoxyadenosine in DNA + S-adenosyl-L-methionine = an N(6)-methyl-2'-deoxyadenosine in DNA + S-adenosyl-L-homocysteine + H(+)</text>
        <dbReference type="Rhea" id="RHEA:15197"/>
        <dbReference type="Rhea" id="RHEA-COMP:12418"/>
        <dbReference type="Rhea" id="RHEA-COMP:12419"/>
        <dbReference type="ChEBI" id="CHEBI:15378"/>
        <dbReference type="ChEBI" id="CHEBI:57856"/>
        <dbReference type="ChEBI" id="CHEBI:59789"/>
        <dbReference type="ChEBI" id="CHEBI:90615"/>
        <dbReference type="ChEBI" id="CHEBI:90616"/>
        <dbReference type="EC" id="2.1.1.72"/>
    </reaction>
</comment>
<dbReference type="InterPro" id="IPR029063">
    <property type="entry name" value="SAM-dependent_MTases_sf"/>
</dbReference>
<proteinExistence type="predicted"/>
<reference evidence="7" key="1">
    <citation type="submission" date="2022-11" db="EMBL/GenBank/DDBJ databases">
        <title>Robbsia betulipollinis sp. nov., isolated from pollen of birch (Betula pendula).</title>
        <authorList>
            <person name="Shi H."/>
            <person name="Ambika Manirajan B."/>
            <person name="Ratering S."/>
            <person name="Geissler-Plaum R."/>
            <person name="Schnell S."/>
        </authorList>
    </citation>
    <scope>NUCLEOTIDE SEQUENCE</scope>
    <source>
        <strain evidence="7">Bb-Pol-6</strain>
    </source>
</reference>
<keyword evidence="4" id="KW-0949">S-adenosyl-L-methionine</keyword>
<comment type="caution">
    <text evidence="7">The sequence shown here is derived from an EMBL/GenBank/DDBJ whole genome shotgun (WGS) entry which is preliminary data.</text>
</comment>
<keyword evidence="3" id="KW-0808">Transferase</keyword>
<feature type="domain" description="Type II methyltransferase M.TaqI-like" evidence="6">
    <location>
        <begin position="1147"/>
        <end position="1239"/>
    </location>
</feature>
<accession>A0ABT3ZTX9</accession>
<dbReference type="GO" id="GO:0032259">
    <property type="term" value="P:methylation"/>
    <property type="evidence" value="ECO:0007669"/>
    <property type="project" value="UniProtKB-KW"/>
</dbReference>
<dbReference type="EMBL" id="JAPMXC010000015">
    <property type="protein sequence ID" value="MCY0389917.1"/>
    <property type="molecule type" value="Genomic_DNA"/>
</dbReference>
<evidence type="ECO:0000256" key="1">
    <source>
        <dbReference type="ARBA" id="ARBA00011900"/>
    </source>
</evidence>
<evidence type="ECO:0000259" key="6">
    <source>
        <dbReference type="Pfam" id="PF07669"/>
    </source>
</evidence>
<dbReference type="GO" id="GO:0008168">
    <property type="term" value="F:methyltransferase activity"/>
    <property type="evidence" value="ECO:0007669"/>
    <property type="project" value="UniProtKB-KW"/>
</dbReference>
<feature type="domain" description="Type II methyltransferase M.TaqI-like" evidence="6">
    <location>
        <begin position="420"/>
        <end position="514"/>
    </location>
</feature>
<keyword evidence="2 7" id="KW-0489">Methyltransferase</keyword>
<dbReference type="PRINTS" id="PR00507">
    <property type="entry name" value="N12N6MTFRASE"/>
</dbReference>
<organism evidence="7 8">
    <name type="scientific">Robbsia betulipollinis</name>
    <dbReference type="NCBI Taxonomy" id="2981849"/>
    <lineage>
        <taxon>Bacteria</taxon>
        <taxon>Pseudomonadati</taxon>
        <taxon>Pseudomonadota</taxon>
        <taxon>Betaproteobacteria</taxon>
        <taxon>Burkholderiales</taxon>
        <taxon>Burkholderiaceae</taxon>
        <taxon>Robbsia</taxon>
    </lineage>
</organism>
<evidence type="ECO:0000313" key="7">
    <source>
        <dbReference type="EMBL" id="MCY0389917.1"/>
    </source>
</evidence>
<protein>
    <recommendedName>
        <fullName evidence="1">site-specific DNA-methyltransferase (adenine-specific)</fullName>
        <ecNumber evidence="1">2.1.1.72</ecNumber>
    </recommendedName>
</protein>
<dbReference type="Gene3D" id="3.40.50.150">
    <property type="entry name" value="Vaccinia Virus protein VP39"/>
    <property type="match status" value="3"/>
</dbReference>
<dbReference type="PROSITE" id="PS00092">
    <property type="entry name" value="N6_MTASE"/>
    <property type="match status" value="2"/>
</dbReference>
<dbReference type="RefSeq" id="WP_267849877.1">
    <property type="nucleotide sequence ID" value="NZ_JAPMXC010000015.1"/>
</dbReference>
<evidence type="ECO:0000256" key="2">
    <source>
        <dbReference type="ARBA" id="ARBA00022603"/>
    </source>
</evidence>
<dbReference type="CDD" id="cd02440">
    <property type="entry name" value="AdoMet_MTases"/>
    <property type="match status" value="1"/>
</dbReference>